<protein>
    <submittedName>
        <fullName evidence="2">Serine hydrolase</fullName>
    </submittedName>
</protein>
<evidence type="ECO:0000313" key="2">
    <source>
        <dbReference type="EMBL" id="MBO0904613.1"/>
    </source>
</evidence>
<dbReference type="SUPFAM" id="SSF56601">
    <property type="entry name" value="beta-lactamase/transpeptidase-like"/>
    <property type="match status" value="1"/>
</dbReference>
<organism evidence="2 3">
    <name type="scientific">Jiella sonneratiae</name>
    <dbReference type="NCBI Taxonomy" id="2816856"/>
    <lineage>
        <taxon>Bacteria</taxon>
        <taxon>Pseudomonadati</taxon>
        <taxon>Pseudomonadota</taxon>
        <taxon>Alphaproteobacteria</taxon>
        <taxon>Hyphomicrobiales</taxon>
        <taxon>Aurantimonadaceae</taxon>
        <taxon>Jiella</taxon>
    </lineage>
</organism>
<dbReference type="InterPro" id="IPR050789">
    <property type="entry name" value="Diverse_Enzym_Activities"/>
</dbReference>
<dbReference type="EMBL" id="JAFMPY010000013">
    <property type="protein sequence ID" value="MBO0904613.1"/>
    <property type="molecule type" value="Genomic_DNA"/>
</dbReference>
<evidence type="ECO:0000313" key="3">
    <source>
        <dbReference type="Proteomes" id="UP000664288"/>
    </source>
</evidence>
<accession>A0ABS3J6L4</accession>
<dbReference type="RefSeq" id="WP_207351256.1">
    <property type="nucleotide sequence ID" value="NZ_JAFMPY010000013.1"/>
</dbReference>
<evidence type="ECO:0000259" key="1">
    <source>
        <dbReference type="Pfam" id="PF00144"/>
    </source>
</evidence>
<dbReference type="Pfam" id="PF00144">
    <property type="entry name" value="Beta-lactamase"/>
    <property type="match status" value="1"/>
</dbReference>
<gene>
    <name evidence="2" type="ORF">J1C47_13270</name>
</gene>
<dbReference type="Gene3D" id="3.40.710.10">
    <property type="entry name" value="DD-peptidase/beta-lactamase superfamily"/>
    <property type="match status" value="1"/>
</dbReference>
<dbReference type="PANTHER" id="PTHR43283:SF7">
    <property type="entry name" value="BETA-LACTAMASE-RELATED DOMAIN-CONTAINING PROTEIN"/>
    <property type="match status" value="1"/>
</dbReference>
<dbReference type="GO" id="GO:0016787">
    <property type="term" value="F:hydrolase activity"/>
    <property type="evidence" value="ECO:0007669"/>
    <property type="project" value="UniProtKB-KW"/>
</dbReference>
<name>A0ABS3J6L4_9HYPH</name>
<keyword evidence="3" id="KW-1185">Reference proteome</keyword>
<proteinExistence type="predicted"/>
<dbReference type="InterPro" id="IPR012338">
    <property type="entry name" value="Beta-lactam/transpept-like"/>
</dbReference>
<dbReference type="Proteomes" id="UP000664288">
    <property type="component" value="Unassembled WGS sequence"/>
</dbReference>
<comment type="caution">
    <text evidence="2">The sequence shown here is derived from an EMBL/GenBank/DDBJ whole genome shotgun (WGS) entry which is preliminary data.</text>
</comment>
<dbReference type="PANTHER" id="PTHR43283">
    <property type="entry name" value="BETA-LACTAMASE-RELATED"/>
    <property type="match status" value="1"/>
</dbReference>
<reference evidence="2 3" key="1">
    <citation type="submission" date="2021-03" db="EMBL/GenBank/DDBJ databases">
        <title>Whole genome sequence of Jiella sp. MQZ13P-4.</title>
        <authorList>
            <person name="Tuo L."/>
        </authorList>
    </citation>
    <scope>NUCLEOTIDE SEQUENCE [LARGE SCALE GENOMIC DNA]</scope>
    <source>
        <strain evidence="2 3">MQZ13P-4</strain>
    </source>
</reference>
<sequence length="357" mass="39650">MQETADGSAGDDGWPTARPEEAGMDAATLAGLAPQFEAWPEAKLHAALILRHGKVVYERYFAADDMAFAVPLGRVDYHAGLTHDLRSITKSITSLLIGAAIDRGLIADIDVSVFDFFPDHADLRSKEKQQITLRHLLTMSAGLEWNESIPYSDPANSERQMIEAADRCRYVLERPVVRPAGASYNYSGGTTMLLANVLKRVSGRPADELAREWLFDPLGIVEVEWVRYRDGTPMAASGLRMRPRDLAKIGQLVLDAGLWHGQRVVSGGWISESTRAHINGEGLFFYGYQWWLGRSLIKRREIRWIAGFGWGGQRLFVVPDHDLVVVVMAGLYGDPFLQALPGEVVLRRYALSSVISD</sequence>
<feature type="domain" description="Beta-lactamase-related" evidence="1">
    <location>
        <begin position="46"/>
        <end position="329"/>
    </location>
</feature>
<dbReference type="InterPro" id="IPR001466">
    <property type="entry name" value="Beta-lactam-related"/>
</dbReference>
<keyword evidence="2" id="KW-0378">Hydrolase</keyword>